<gene>
    <name evidence="1" type="primary">ORF174417</name>
</gene>
<protein>
    <submittedName>
        <fullName evidence="1">Uncharacterized protein</fullName>
    </submittedName>
</protein>
<proteinExistence type="predicted"/>
<feature type="non-terminal residue" evidence="1">
    <location>
        <position position="83"/>
    </location>
</feature>
<organism evidence="1">
    <name type="scientific">Arion vulgaris</name>
    <dbReference type="NCBI Taxonomy" id="1028688"/>
    <lineage>
        <taxon>Eukaryota</taxon>
        <taxon>Metazoa</taxon>
        <taxon>Spiralia</taxon>
        <taxon>Lophotrochozoa</taxon>
        <taxon>Mollusca</taxon>
        <taxon>Gastropoda</taxon>
        <taxon>Heterobranchia</taxon>
        <taxon>Euthyneura</taxon>
        <taxon>Panpulmonata</taxon>
        <taxon>Eupulmonata</taxon>
        <taxon>Stylommatophora</taxon>
        <taxon>Helicina</taxon>
        <taxon>Arionoidea</taxon>
        <taxon>Arionidae</taxon>
        <taxon>Arion</taxon>
    </lineage>
</organism>
<dbReference type="AlphaFoldDB" id="A0A0B7B9N2"/>
<dbReference type="EMBL" id="HACG01043174">
    <property type="protein sequence ID" value="CEK90039.1"/>
    <property type="molecule type" value="Transcribed_RNA"/>
</dbReference>
<sequence length="83" mass="9279">MFVLTHCSDPIHFFAAGFVVQCGQGIFELVRSFAAFLVCRFCSIRAARPALQAEESCRRSVNQANLSRATFFQLSNLCQRISS</sequence>
<name>A0A0B7B9N2_9EUPU</name>
<accession>A0A0B7B9N2</accession>
<reference evidence="1" key="1">
    <citation type="submission" date="2014-12" db="EMBL/GenBank/DDBJ databases">
        <title>Insight into the proteome of Arion vulgaris.</title>
        <authorList>
            <person name="Aradska J."/>
            <person name="Bulat T."/>
            <person name="Smidak R."/>
            <person name="Sarate P."/>
            <person name="Gangsoo J."/>
            <person name="Sialana F."/>
            <person name="Bilban M."/>
            <person name="Lubec G."/>
        </authorList>
    </citation>
    <scope>NUCLEOTIDE SEQUENCE</scope>
    <source>
        <tissue evidence="1">Skin</tissue>
    </source>
</reference>
<evidence type="ECO:0000313" key="1">
    <source>
        <dbReference type="EMBL" id="CEK90039.1"/>
    </source>
</evidence>